<feature type="domain" description="HTH crp-type" evidence="5">
    <location>
        <begin position="130"/>
        <end position="202"/>
    </location>
</feature>
<dbReference type="PROSITE" id="PS50042">
    <property type="entry name" value="CNMP_BINDING_3"/>
    <property type="match status" value="1"/>
</dbReference>
<dbReference type="SUPFAM" id="SSF46785">
    <property type="entry name" value="Winged helix' DNA-binding domain"/>
    <property type="match status" value="1"/>
</dbReference>
<dbReference type="Gene3D" id="1.10.10.10">
    <property type="entry name" value="Winged helix-like DNA-binding domain superfamily/Winged helix DNA-binding domain"/>
    <property type="match status" value="1"/>
</dbReference>
<dbReference type="GO" id="GO:0006355">
    <property type="term" value="P:regulation of DNA-templated transcription"/>
    <property type="evidence" value="ECO:0007669"/>
    <property type="project" value="InterPro"/>
</dbReference>
<dbReference type="EMBL" id="JACHIV010000001">
    <property type="protein sequence ID" value="MBB5069845.1"/>
    <property type="molecule type" value="Genomic_DNA"/>
</dbReference>
<dbReference type="CDD" id="cd00038">
    <property type="entry name" value="CAP_ED"/>
    <property type="match status" value="1"/>
</dbReference>
<evidence type="ECO:0000256" key="3">
    <source>
        <dbReference type="ARBA" id="ARBA00023163"/>
    </source>
</evidence>
<evidence type="ECO:0000259" key="5">
    <source>
        <dbReference type="PROSITE" id="PS51063"/>
    </source>
</evidence>
<evidence type="ECO:0000313" key="6">
    <source>
        <dbReference type="EMBL" id="MBB5069845.1"/>
    </source>
</evidence>
<keyword evidence="1" id="KW-0805">Transcription regulation</keyword>
<dbReference type="SUPFAM" id="SSF51206">
    <property type="entry name" value="cAMP-binding domain-like"/>
    <property type="match status" value="1"/>
</dbReference>
<name>A0A840NII8_9PSEU</name>
<dbReference type="PROSITE" id="PS51063">
    <property type="entry name" value="HTH_CRP_2"/>
    <property type="match status" value="1"/>
</dbReference>
<comment type="caution">
    <text evidence="6">The sequence shown here is derived from an EMBL/GenBank/DDBJ whole genome shotgun (WGS) entry which is preliminary data.</text>
</comment>
<dbReference type="AlphaFoldDB" id="A0A840NII8"/>
<protein>
    <submittedName>
        <fullName evidence="6">CRP-like cAMP-binding protein</fullName>
    </submittedName>
</protein>
<feature type="domain" description="Cyclic nucleotide-binding" evidence="4">
    <location>
        <begin position="19"/>
        <end position="100"/>
    </location>
</feature>
<organism evidence="6 7">
    <name type="scientific">Saccharopolyspora gloriosae</name>
    <dbReference type="NCBI Taxonomy" id="455344"/>
    <lineage>
        <taxon>Bacteria</taxon>
        <taxon>Bacillati</taxon>
        <taxon>Actinomycetota</taxon>
        <taxon>Actinomycetes</taxon>
        <taxon>Pseudonocardiales</taxon>
        <taxon>Pseudonocardiaceae</taxon>
        <taxon>Saccharopolyspora</taxon>
    </lineage>
</organism>
<keyword evidence="3" id="KW-0804">Transcription</keyword>
<evidence type="ECO:0000256" key="2">
    <source>
        <dbReference type="ARBA" id="ARBA00023125"/>
    </source>
</evidence>
<sequence length="215" mass="23116">MSTGDGERLLQGAGTLIAFHRDDRLMTAGEPATDVLLIGQGLVKIVLPDAEGGQPVAGVSGPGDLLGEMGAVHARPRTASVVALSAGHAWRVSAEVFRDMQDRPAVRDLLNETWRKRQENFDDRQVAQSRGVLTRVALHLLKWAEHFGRPTGSGRRVDGLTQQDIAGVVAASQKQVESALKGLRHAGLISTGRRTFTVLDAPGVRDLIRGNRSDH</sequence>
<dbReference type="InterPro" id="IPR000595">
    <property type="entry name" value="cNMP-bd_dom"/>
</dbReference>
<evidence type="ECO:0000256" key="1">
    <source>
        <dbReference type="ARBA" id="ARBA00023015"/>
    </source>
</evidence>
<dbReference type="InterPro" id="IPR012318">
    <property type="entry name" value="HTH_CRP"/>
</dbReference>
<dbReference type="InterPro" id="IPR036388">
    <property type="entry name" value="WH-like_DNA-bd_sf"/>
</dbReference>
<gene>
    <name evidence="6" type="ORF">BJ969_002933</name>
</gene>
<dbReference type="InterPro" id="IPR018490">
    <property type="entry name" value="cNMP-bd_dom_sf"/>
</dbReference>
<dbReference type="GO" id="GO:0003677">
    <property type="term" value="F:DNA binding"/>
    <property type="evidence" value="ECO:0007669"/>
    <property type="project" value="UniProtKB-KW"/>
</dbReference>
<dbReference type="Proteomes" id="UP000580474">
    <property type="component" value="Unassembled WGS sequence"/>
</dbReference>
<proteinExistence type="predicted"/>
<dbReference type="InterPro" id="IPR036390">
    <property type="entry name" value="WH_DNA-bd_sf"/>
</dbReference>
<dbReference type="RefSeq" id="WP_184479471.1">
    <property type="nucleotide sequence ID" value="NZ_JACHIV010000001.1"/>
</dbReference>
<accession>A0A840NII8</accession>
<keyword evidence="7" id="KW-1185">Reference proteome</keyword>
<dbReference type="Gene3D" id="2.60.120.10">
    <property type="entry name" value="Jelly Rolls"/>
    <property type="match status" value="1"/>
</dbReference>
<dbReference type="Pfam" id="PF13545">
    <property type="entry name" value="HTH_Crp_2"/>
    <property type="match status" value="1"/>
</dbReference>
<dbReference type="InterPro" id="IPR014710">
    <property type="entry name" value="RmlC-like_jellyroll"/>
</dbReference>
<keyword evidence="2" id="KW-0238">DNA-binding</keyword>
<evidence type="ECO:0000259" key="4">
    <source>
        <dbReference type="PROSITE" id="PS50042"/>
    </source>
</evidence>
<evidence type="ECO:0000313" key="7">
    <source>
        <dbReference type="Proteomes" id="UP000580474"/>
    </source>
</evidence>
<reference evidence="6 7" key="1">
    <citation type="submission" date="2020-08" db="EMBL/GenBank/DDBJ databases">
        <title>Sequencing the genomes of 1000 actinobacteria strains.</title>
        <authorList>
            <person name="Klenk H.-P."/>
        </authorList>
    </citation>
    <scope>NUCLEOTIDE SEQUENCE [LARGE SCALE GENOMIC DNA]</scope>
    <source>
        <strain evidence="6 7">DSM 45582</strain>
    </source>
</reference>
<dbReference type="Pfam" id="PF00027">
    <property type="entry name" value="cNMP_binding"/>
    <property type="match status" value="1"/>
</dbReference>